<gene>
    <name evidence="1" type="ORF">JI435_410510</name>
</gene>
<proteinExistence type="predicted"/>
<name>A0A7U2F6F8_PHANO</name>
<evidence type="ECO:0000313" key="1">
    <source>
        <dbReference type="EMBL" id="QRC97370.1"/>
    </source>
</evidence>
<dbReference type="AlphaFoldDB" id="A0A7U2F6F8"/>
<dbReference type="VEuPathDB" id="FungiDB:JI435_410510"/>
<organism evidence="1 2">
    <name type="scientific">Phaeosphaeria nodorum (strain SN15 / ATCC MYA-4574 / FGSC 10173)</name>
    <name type="common">Glume blotch fungus</name>
    <name type="synonym">Parastagonospora nodorum</name>
    <dbReference type="NCBI Taxonomy" id="321614"/>
    <lineage>
        <taxon>Eukaryota</taxon>
        <taxon>Fungi</taxon>
        <taxon>Dikarya</taxon>
        <taxon>Ascomycota</taxon>
        <taxon>Pezizomycotina</taxon>
        <taxon>Dothideomycetes</taxon>
        <taxon>Pleosporomycetidae</taxon>
        <taxon>Pleosporales</taxon>
        <taxon>Pleosporineae</taxon>
        <taxon>Phaeosphaeriaceae</taxon>
        <taxon>Parastagonospora</taxon>
    </lineage>
</organism>
<evidence type="ECO:0000313" key="2">
    <source>
        <dbReference type="Proteomes" id="UP000663193"/>
    </source>
</evidence>
<reference evidence="2" key="1">
    <citation type="journal article" date="2021" name="BMC Genomics">
        <title>Chromosome-level genome assembly and manually-curated proteome of model necrotroph Parastagonospora nodorum Sn15 reveals a genome-wide trove of candidate effector homologs, and redundancy of virulence-related functions within an accessory chromosome.</title>
        <authorList>
            <person name="Bertazzoni S."/>
            <person name="Jones D.A.B."/>
            <person name="Phan H.T."/>
            <person name="Tan K.-C."/>
            <person name="Hane J.K."/>
        </authorList>
    </citation>
    <scope>NUCLEOTIDE SEQUENCE [LARGE SCALE GENOMIC DNA]</scope>
    <source>
        <strain evidence="2">SN15 / ATCC MYA-4574 / FGSC 10173)</strain>
    </source>
</reference>
<keyword evidence="2" id="KW-1185">Reference proteome</keyword>
<protein>
    <submittedName>
        <fullName evidence="1">Uncharacterized protein</fullName>
    </submittedName>
</protein>
<accession>A0A7U2F6F8</accession>
<sequence length="111" mass="12863">MRRLDRRWADPLTAQHPALEEDIAGPEKRIFRLERYSASCTMGRTWARSLFAALELDSLLTSPMRQIKHACIEQLALCEHIDHLSCEYGEHGLSFHFLLAEVRHALRVHTL</sequence>
<dbReference type="Proteomes" id="UP000663193">
    <property type="component" value="Chromosome 7"/>
</dbReference>
<dbReference type="EMBL" id="CP069029">
    <property type="protein sequence ID" value="QRC97370.1"/>
    <property type="molecule type" value="Genomic_DNA"/>
</dbReference>